<sequence>MEGKPSTNGEGKSKLKLNRNHIKNIVKYIMMINECEMIKLILVFSDDTNQSYSYTKHQQVIRVVQKL</sequence>
<evidence type="ECO:0000313" key="2">
    <source>
        <dbReference type="Proteomes" id="UP000183832"/>
    </source>
</evidence>
<dbReference type="AlphaFoldDB" id="A0A1J1IMH5"/>
<keyword evidence="2" id="KW-1185">Reference proteome</keyword>
<accession>A0A1J1IMH5</accession>
<evidence type="ECO:0000313" key="1">
    <source>
        <dbReference type="EMBL" id="CRL01447.1"/>
    </source>
</evidence>
<dbReference type="EMBL" id="CVRI01000055">
    <property type="protein sequence ID" value="CRL01447.1"/>
    <property type="molecule type" value="Genomic_DNA"/>
</dbReference>
<dbReference type="OrthoDB" id="193931at2759"/>
<name>A0A1J1IMH5_9DIPT</name>
<proteinExistence type="predicted"/>
<protein>
    <submittedName>
        <fullName evidence="1">CLUMA_CG014292, isoform C</fullName>
    </submittedName>
</protein>
<reference evidence="1 2" key="1">
    <citation type="submission" date="2015-04" db="EMBL/GenBank/DDBJ databases">
        <authorList>
            <person name="Syromyatnikov M.Y."/>
            <person name="Popov V.N."/>
        </authorList>
    </citation>
    <scope>NUCLEOTIDE SEQUENCE [LARGE SCALE GENOMIC DNA]</scope>
</reference>
<organism evidence="1 2">
    <name type="scientific">Clunio marinus</name>
    <dbReference type="NCBI Taxonomy" id="568069"/>
    <lineage>
        <taxon>Eukaryota</taxon>
        <taxon>Metazoa</taxon>
        <taxon>Ecdysozoa</taxon>
        <taxon>Arthropoda</taxon>
        <taxon>Hexapoda</taxon>
        <taxon>Insecta</taxon>
        <taxon>Pterygota</taxon>
        <taxon>Neoptera</taxon>
        <taxon>Endopterygota</taxon>
        <taxon>Diptera</taxon>
        <taxon>Nematocera</taxon>
        <taxon>Chironomoidea</taxon>
        <taxon>Chironomidae</taxon>
        <taxon>Clunio</taxon>
    </lineage>
</organism>
<gene>
    <name evidence="1" type="primary">putative Serine</name>
    <name evidence="1" type="synonym">threonine-protein kinase NIM1</name>
    <name evidence="1" type="ORF">CLUMA_CG014292</name>
</gene>
<dbReference type="Proteomes" id="UP000183832">
    <property type="component" value="Unassembled WGS sequence"/>
</dbReference>